<keyword evidence="13" id="KW-1185">Reference proteome</keyword>
<dbReference type="FunFam" id="3.30.830.10:FF:000005">
    <property type="entry name" value="nardilysin isoform X1"/>
    <property type="match status" value="1"/>
</dbReference>
<dbReference type="PROSITE" id="PS00143">
    <property type="entry name" value="INSULINASE"/>
    <property type="match status" value="1"/>
</dbReference>
<evidence type="ECO:0000256" key="5">
    <source>
        <dbReference type="ARBA" id="ARBA00022833"/>
    </source>
</evidence>
<dbReference type="InterPro" id="IPR050626">
    <property type="entry name" value="Peptidase_M16"/>
</dbReference>
<dbReference type="FunFam" id="3.30.830.10:FF:000003">
    <property type="entry name" value="Insulin-degrading enzyme"/>
    <property type="match status" value="1"/>
</dbReference>
<gene>
    <name evidence="12" type="ORF">SCP_0702760</name>
</gene>
<evidence type="ECO:0000256" key="1">
    <source>
        <dbReference type="ARBA" id="ARBA00007261"/>
    </source>
</evidence>
<dbReference type="GO" id="GO:0043171">
    <property type="term" value="P:peptide catabolic process"/>
    <property type="evidence" value="ECO:0007669"/>
    <property type="project" value="TreeGrafter"/>
</dbReference>
<evidence type="ECO:0000259" key="9">
    <source>
        <dbReference type="Pfam" id="PF05193"/>
    </source>
</evidence>
<evidence type="ECO:0000256" key="2">
    <source>
        <dbReference type="ARBA" id="ARBA00022670"/>
    </source>
</evidence>
<evidence type="ECO:0000256" key="3">
    <source>
        <dbReference type="ARBA" id="ARBA00022723"/>
    </source>
</evidence>
<evidence type="ECO:0000256" key="6">
    <source>
        <dbReference type="ARBA" id="ARBA00023049"/>
    </source>
</evidence>
<dbReference type="GO" id="GO:0005829">
    <property type="term" value="C:cytosol"/>
    <property type="evidence" value="ECO:0007669"/>
    <property type="project" value="TreeGrafter"/>
</dbReference>
<keyword evidence="3" id="KW-0479">Metal-binding</keyword>
<dbReference type="EMBL" id="BFAD01000007">
    <property type="protein sequence ID" value="GBE85090.1"/>
    <property type="molecule type" value="Genomic_DNA"/>
</dbReference>
<comment type="caution">
    <text evidence="12">The sequence shown here is derived from an EMBL/GenBank/DDBJ whole genome shotgun (WGS) entry which is preliminary data.</text>
</comment>
<dbReference type="Pfam" id="PF16187">
    <property type="entry name" value="Peptidase_M16_M"/>
    <property type="match status" value="1"/>
</dbReference>
<dbReference type="GeneID" id="38782007"/>
<dbReference type="InterPro" id="IPR032632">
    <property type="entry name" value="Peptidase_M16_M"/>
</dbReference>
<dbReference type="Pfam" id="PF00675">
    <property type="entry name" value="Peptidase_M16"/>
    <property type="match status" value="1"/>
</dbReference>
<dbReference type="SUPFAM" id="SSF63411">
    <property type="entry name" value="LuxS/MPP-like metallohydrolase"/>
    <property type="match status" value="4"/>
</dbReference>
<dbReference type="FunCoup" id="A0A401GSE9">
    <property type="interactions" value="430"/>
</dbReference>
<dbReference type="Gene3D" id="3.30.830.10">
    <property type="entry name" value="Metalloenzyme, LuxS/M16 peptidase-like"/>
    <property type="match status" value="4"/>
</dbReference>
<dbReference type="PANTHER" id="PTHR43690:SF18">
    <property type="entry name" value="INSULIN-DEGRADING ENZYME-RELATED"/>
    <property type="match status" value="1"/>
</dbReference>
<dbReference type="InterPro" id="IPR011249">
    <property type="entry name" value="Metalloenz_LuxS/M16"/>
</dbReference>
<organism evidence="12 13">
    <name type="scientific">Sparassis crispa</name>
    <dbReference type="NCBI Taxonomy" id="139825"/>
    <lineage>
        <taxon>Eukaryota</taxon>
        <taxon>Fungi</taxon>
        <taxon>Dikarya</taxon>
        <taxon>Basidiomycota</taxon>
        <taxon>Agaricomycotina</taxon>
        <taxon>Agaricomycetes</taxon>
        <taxon>Polyporales</taxon>
        <taxon>Sparassidaceae</taxon>
        <taxon>Sparassis</taxon>
    </lineage>
</organism>
<dbReference type="InterPro" id="IPR007863">
    <property type="entry name" value="Peptidase_M16_C"/>
</dbReference>
<dbReference type="Proteomes" id="UP000287166">
    <property type="component" value="Unassembled WGS sequence"/>
</dbReference>
<dbReference type="InterPro" id="IPR054734">
    <property type="entry name" value="PqqF-like_C_4"/>
</dbReference>
<feature type="domain" description="Coenzyme PQQ synthesis protein F-like C-terminal lobe" evidence="11">
    <location>
        <begin position="807"/>
        <end position="905"/>
    </location>
</feature>
<evidence type="ECO:0000313" key="13">
    <source>
        <dbReference type="Proteomes" id="UP000287166"/>
    </source>
</evidence>
<evidence type="ECO:0000256" key="4">
    <source>
        <dbReference type="ARBA" id="ARBA00022801"/>
    </source>
</evidence>
<proteinExistence type="inferred from homology"/>
<protein>
    <submittedName>
        <fullName evidence="12">Zinc protease</fullName>
    </submittedName>
</protein>
<dbReference type="Pfam" id="PF22456">
    <property type="entry name" value="PqqF-like_C_4"/>
    <property type="match status" value="1"/>
</dbReference>
<sequence length="1011" mass="113214">MSSWKTISATDNVPQYYVFTEALQRPDLDDRKYRVIQLDNGLRAILISDPAADKAAACVNVAAGSMQDPGDLQGLAHFCEHMLSKGSISYPEENDFMSFITSNGGSRNAATGGPNMYYWFSIAPSQISGALSRLAAFFHSPLFTTSLTAREIHAVDSESKRNEQNDSRRILLVNKHLSVAGHPYRQFGTGNYESITEAARKLEKVGRLPPGGDGNDGDGGAVGRETRRRLVEWWKSEYCASRMTAAILGRESLDDLADMLVSMFSPIPNRGLDPRPQNPGPIWGPSEMGSILFIKTVEDSYGLTLTFLIPDQQQHYTTKPAQILAHFLGHEGRGSICAYLKKKGWLISLSAGPSSYLRGGYTFRVNARLTNEGYTHYQEVLLTTFNYISLLRSSNLPPYHFSEISTISALNFRFQEKVQPHLWVNYLSAKLLEPYPPEWTLSGGSLNREWDEILVRETLAAIVPERGRVTLQAQEHDERVVGKDAQWESEKWYGTQYSVRRIDASFIDKAQAPNENVELFLPSPNLYIPENLTVERLEISSPAKFPTCIRRTAIFALWYKKDDQFWAPKAELRVDIRSPVAYGTPRQAVLTRLLVDLVEDALSEVTYDADIAGLSYSVGNHRKGIQISVSGFNDKLSVLLRTVLDKLTGLIIDCERLAVFKEQVGREYKNFYLGQPSNLSEAFAARLLMPIVWTPNEKLAELASINVSDVERHKTELLSKVYIEALVNGNLNKEQAIQIVEAVEICLAARALSDSEQPRTRSLILPAGSNFVARETHVNPVEANSSLSYYCQFGELVDVPLRATLGLIVHIIKEPCFSQLRTREQLGYVVGSSMWTVTSSMGLGIKIQSTKASWFVEERVEAFLETFRNTLAGMSAEEFEAQKEGLIVKKLERMKNLYEETARFWGHISSGYYDFVRHETDAAFIRTLKLEDVVEVFDKFVRPSSAITSRKKISVHLVSQQMKDTPRTTDGAKVITNESESLFKAGLACYPAAVPVVSEAFDTNSPIRSML</sequence>
<dbReference type="InterPro" id="IPR001431">
    <property type="entry name" value="Pept_M16_Zn_BS"/>
</dbReference>
<keyword evidence="4" id="KW-0378">Hydrolase</keyword>
<comment type="similarity">
    <text evidence="1 7">Belongs to the peptidase M16 family.</text>
</comment>
<evidence type="ECO:0000259" key="10">
    <source>
        <dbReference type="Pfam" id="PF16187"/>
    </source>
</evidence>
<dbReference type="PANTHER" id="PTHR43690">
    <property type="entry name" value="NARDILYSIN"/>
    <property type="match status" value="1"/>
</dbReference>
<dbReference type="GO" id="GO:0046872">
    <property type="term" value="F:metal ion binding"/>
    <property type="evidence" value="ECO:0007669"/>
    <property type="project" value="UniProtKB-KW"/>
</dbReference>
<dbReference type="Pfam" id="PF05193">
    <property type="entry name" value="Peptidase_M16_C"/>
    <property type="match status" value="1"/>
</dbReference>
<feature type="domain" description="Peptidase M16 middle/third" evidence="10">
    <location>
        <begin position="412"/>
        <end position="701"/>
    </location>
</feature>
<evidence type="ECO:0000259" key="11">
    <source>
        <dbReference type="Pfam" id="PF22456"/>
    </source>
</evidence>
<dbReference type="OrthoDB" id="952271at2759"/>
<dbReference type="GO" id="GO:0004222">
    <property type="term" value="F:metalloendopeptidase activity"/>
    <property type="evidence" value="ECO:0007669"/>
    <property type="project" value="InterPro"/>
</dbReference>
<evidence type="ECO:0000313" key="12">
    <source>
        <dbReference type="EMBL" id="GBE85090.1"/>
    </source>
</evidence>
<dbReference type="AlphaFoldDB" id="A0A401GSE9"/>
<reference evidence="12 13" key="1">
    <citation type="journal article" date="2018" name="Sci. Rep.">
        <title>Genome sequence of the cauliflower mushroom Sparassis crispa (Hanabiratake) and its association with beneficial usage.</title>
        <authorList>
            <person name="Kiyama R."/>
            <person name="Furutani Y."/>
            <person name="Kawaguchi K."/>
            <person name="Nakanishi T."/>
        </authorList>
    </citation>
    <scope>NUCLEOTIDE SEQUENCE [LARGE SCALE GENOMIC DNA]</scope>
</reference>
<evidence type="ECO:0000256" key="7">
    <source>
        <dbReference type="RuleBase" id="RU004447"/>
    </source>
</evidence>
<feature type="domain" description="Peptidase M16 N-terminal" evidence="8">
    <location>
        <begin position="44"/>
        <end position="167"/>
    </location>
</feature>
<keyword evidence="5" id="KW-0862">Zinc</keyword>
<dbReference type="RefSeq" id="XP_027616003.1">
    <property type="nucleotide sequence ID" value="XM_027760202.1"/>
</dbReference>
<dbReference type="InterPro" id="IPR011765">
    <property type="entry name" value="Pept_M16_N"/>
</dbReference>
<name>A0A401GSE9_9APHY</name>
<dbReference type="InParanoid" id="A0A401GSE9"/>
<keyword evidence="6" id="KW-0482">Metalloprotease</keyword>
<dbReference type="GO" id="GO:0051603">
    <property type="term" value="P:proteolysis involved in protein catabolic process"/>
    <property type="evidence" value="ECO:0007669"/>
    <property type="project" value="TreeGrafter"/>
</dbReference>
<feature type="domain" description="Peptidase M16 C-terminal" evidence="9">
    <location>
        <begin position="226"/>
        <end position="404"/>
    </location>
</feature>
<evidence type="ECO:0000259" key="8">
    <source>
        <dbReference type="Pfam" id="PF00675"/>
    </source>
</evidence>
<dbReference type="GO" id="GO:0005739">
    <property type="term" value="C:mitochondrion"/>
    <property type="evidence" value="ECO:0007669"/>
    <property type="project" value="TreeGrafter"/>
</dbReference>
<accession>A0A401GSE9</accession>
<dbReference type="STRING" id="139825.A0A401GSE9"/>
<keyword evidence="2 12" id="KW-0645">Protease</keyword>